<protein>
    <submittedName>
        <fullName evidence="2">AAA ATPase domain-containing protein</fullName>
    </submittedName>
</protein>
<evidence type="ECO:0000313" key="2">
    <source>
        <dbReference type="EMBL" id="QTA87476.1"/>
    </source>
</evidence>
<dbReference type="SUPFAM" id="SSF52540">
    <property type="entry name" value="P-loop containing nucleoside triphosphate hydrolases"/>
    <property type="match status" value="1"/>
</dbReference>
<feature type="domain" description="Rad50/SbcC-type AAA" evidence="1">
    <location>
        <begin position="6"/>
        <end position="153"/>
    </location>
</feature>
<evidence type="ECO:0000259" key="1">
    <source>
        <dbReference type="Pfam" id="PF13476"/>
    </source>
</evidence>
<dbReference type="InterPro" id="IPR027417">
    <property type="entry name" value="P-loop_NTPase"/>
</dbReference>
<evidence type="ECO:0000313" key="3">
    <source>
        <dbReference type="Proteomes" id="UP000663722"/>
    </source>
</evidence>
<dbReference type="GO" id="GO:0016887">
    <property type="term" value="F:ATP hydrolysis activity"/>
    <property type="evidence" value="ECO:0007669"/>
    <property type="project" value="InterPro"/>
</dbReference>
<name>A0A975GMZ6_9BACT</name>
<dbReference type="InterPro" id="IPR038729">
    <property type="entry name" value="Rad50/SbcC_AAA"/>
</dbReference>
<accession>A0A975GMZ6</accession>
<dbReference type="GO" id="GO:0000731">
    <property type="term" value="P:DNA synthesis involved in DNA repair"/>
    <property type="evidence" value="ECO:0007669"/>
    <property type="project" value="TreeGrafter"/>
</dbReference>
<organism evidence="2 3">
    <name type="scientific">Desulfonema magnum</name>
    <dbReference type="NCBI Taxonomy" id="45655"/>
    <lineage>
        <taxon>Bacteria</taxon>
        <taxon>Pseudomonadati</taxon>
        <taxon>Thermodesulfobacteriota</taxon>
        <taxon>Desulfobacteria</taxon>
        <taxon>Desulfobacterales</taxon>
        <taxon>Desulfococcaceae</taxon>
        <taxon>Desulfonema</taxon>
    </lineage>
</organism>
<gene>
    <name evidence="2" type="ORF">dnm_035100</name>
</gene>
<proteinExistence type="predicted"/>
<reference evidence="2" key="1">
    <citation type="journal article" date="2021" name="Microb. Physiol.">
        <title>Proteogenomic Insights into the Physiology of Marine, Sulfate-Reducing, Filamentous Desulfonema limicola and Desulfonema magnum.</title>
        <authorList>
            <person name="Schnaars V."/>
            <person name="Wohlbrand L."/>
            <person name="Scheve S."/>
            <person name="Hinrichs C."/>
            <person name="Reinhardt R."/>
            <person name="Rabus R."/>
        </authorList>
    </citation>
    <scope>NUCLEOTIDE SEQUENCE</scope>
    <source>
        <strain evidence="2">4be13</strain>
    </source>
</reference>
<keyword evidence="3" id="KW-1185">Reference proteome</keyword>
<dbReference type="PANTHER" id="PTHR32182:SF25">
    <property type="entry name" value="SLR1056 PROTEIN"/>
    <property type="match status" value="1"/>
</dbReference>
<dbReference type="Gene3D" id="3.40.50.300">
    <property type="entry name" value="P-loop containing nucleotide triphosphate hydrolases"/>
    <property type="match status" value="1"/>
</dbReference>
<dbReference type="Proteomes" id="UP000663722">
    <property type="component" value="Chromosome"/>
</dbReference>
<dbReference type="RefSeq" id="WP_207682648.1">
    <property type="nucleotide sequence ID" value="NZ_CP061800.1"/>
</dbReference>
<dbReference type="PANTHER" id="PTHR32182">
    <property type="entry name" value="DNA REPLICATION AND REPAIR PROTEIN RECF"/>
    <property type="match status" value="1"/>
</dbReference>
<dbReference type="Pfam" id="PF13476">
    <property type="entry name" value="AAA_23"/>
    <property type="match status" value="1"/>
</dbReference>
<sequence>MKIRTIELKNYRAFYGTHTISVQGKSMLIYGENGSGKSSLYKALEDFFAAGNQPKSIAANIFDGNSPYVRVIMDTDQTFIYQNDSISPMPSQNFLTDTHRHNPFFTYKRLLRVYLAENEAKRPDLFSILIETILPYHKNSKTNQTFGEDWIEINNALQLKASTKKYKQVTNTTLPNFNNGLEEFLRDLADKTNDWLNRYFNHHVTLTFEKPSLSIQKTGSKKVLAGKEITITPTYFGESVTSRYEDFLNEARLSALALCMYLSSLKIIPEPENYKMLFLDDIFIGLDMSNRIPLLRILKDNFADFQIFLTTYDRAWFELMRDYFEGDKWKSIEMYADTKEINGNRFEVPLIIDPSKTYFEKAEDYFKIKDYPACANYLRKALERQIKKLLPETYKTSQNKDFGTTDITHLETLINNLEKFFEDCKVPLPQEAQEGIRRYKTLVLNPMSHDDLKSPVYKIEIENTFRVIRTFQNLPQISRILLLPIHATITYTNRDKDYAAEVQLADNLYIVIKNTDKYFSQCKYRMKKWTFQSLEYSNMNTTDNKPFPQDQIKNMCEQKRSLEEIYQGICKGLKIPEKPAVYEEFQVGTRGSLQDLLTESATGQHSQTEDE</sequence>
<dbReference type="AlphaFoldDB" id="A0A975GMZ6"/>
<dbReference type="EMBL" id="CP061800">
    <property type="protein sequence ID" value="QTA87476.1"/>
    <property type="molecule type" value="Genomic_DNA"/>
</dbReference>
<dbReference type="KEGG" id="dmm:dnm_035100"/>
<dbReference type="GO" id="GO:0006302">
    <property type="term" value="P:double-strand break repair"/>
    <property type="evidence" value="ECO:0007669"/>
    <property type="project" value="InterPro"/>
</dbReference>